<name>V9Z8C5_9ACTN</name>
<evidence type="ECO:0000313" key="1">
    <source>
        <dbReference type="EMBL" id="AHE40259.1"/>
    </source>
</evidence>
<sequence>MLRPRLHDVLEWSAHSHAYRAELSEYVPLPALQAGGPVLTADLDLPSAWWADLRLALEATSAVVTDRQAVRQQWIDKNLTRFLGLPAFQVSAWTTGLGDLHWANVTGPPLVMLDW</sequence>
<geneLocation type="plasmid" evidence="1">
    <name>pFRL6</name>
</geneLocation>
<keyword evidence="1" id="KW-0378">Hydrolase</keyword>
<dbReference type="AlphaFoldDB" id="V9Z8C5"/>
<dbReference type="GO" id="GO:0016787">
    <property type="term" value="F:hydrolase activity"/>
    <property type="evidence" value="ECO:0007669"/>
    <property type="project" value="UniProtKB-KW"/>
</dbReference>
<gene>
    <name evidence="1" type="ORF">pFRL6_172c</name>
</gene>
<protein>
    <submittedName>
        <fullName evidence="1">NUDIX hydrolase</fullName>
    </submittedName>
</protein>
<organism evidence="1">
    <name type="scientific">Streptomyces sp. F12</name>
    <dbReference type="NCBI Taxonomy" id="1436084"/>
    <lineage>
        <taxon>Bacteria</taxon>
        <taxon>Bacillati</taxon>
        <taxon>Actinomycetota</taxon>
        <taxon>Actinomycetes</taxon>
        <taxon>Kitasatosporales</taxon>
        <taxon>Streptomycetaceae</taxon>
        <taxon>Streptomyces</taxon>
    </lineage>
</organism>
<keyword evidence="1" id="KW-0614">Plasmid</keyword>
<reference evidence="1" key="1">
    <citation type="submission" date="2013-09" db="EMBL/GenBank/DDBJ databases">
        <title>Complete nucleotide sequence of Streptomyces linear plasmid pFRL6.</title>
        <authorList>
            <person name="Chen Z."/>
            <person name="Fang P."/>
            <person name="Qin Z."/>
        </authorList>
    </citation>
    <scope>NUCLEOTIDE SEQUENCE</scope>
    <source>
        <plasmid evidence="1">pFRL6</plasmid>
    </source>
</reference>
<dbReference type="EMBL" id="KF602051">
    <property type="protein sequence ID" value="AHE40259.1"/>
    <property type="molecule type" value="Genomic_DNA"/>
</dbReference>
<proteinExistence type="predicted"/>
<accession>V9Z8C5</accession>